<organism evidence="1">
    <name type="scientific">marine sediment metagenome</name>
    <dbReference type="NCBI Taxonomy" id="412755"/>
    <lineage>
        <taxon>unclassified sequences</taxon>
        <taxon>metagenomes</taxon>
        <taxon>ecological metagenomes</taxon>
    </lineage>
</organism>
<reference evidence="1" key="1">
    <citation type="journal article" date="2014" name="Front. Microbiol.">
        <title>High frequency of phylogenetically diverse reductive dehalogenase-homologous genes in deep subseafloor sedimentary metagenomes.</title>
        <authorList>
            <person name="Kawai M."/>
            <person name="Futagami T."/>
            <person name="Toyoda A."/>
            <person name="Takaki Y."/>
            <person name="Nishi S."/>
            <person name="Hori S."/>
            <person name="Arai W."/>
            <person name="Tsubouchi T."/>
            <person name="Morono Y."/>
            <person name="Uchiyama I."/>
            <person name="Ito T."/>
            <person name="Fujiyama A."/>
            <person name="Inagaki F."/>
            <person name="Takami H."/>
        </authorList>
    </citation>
    <scope>NUCLEOTIDE SEQUENCE</scope>
    <source>
        <strain evidence="1">Expedition CK06-06</strain>
    </source>
</reference>
<dbReference type="PANTHER" id="PTHR43185">
    <property type="entry name" value="FERROUS IRON TRANSPORT PROTEIN B"/>
    <property type="match status" value="1"/>
</dbReference>
<gene>
    <name evidence="1" type="ORF">S03H2_07866</name>
</gene>
<dbReference type="EMBL" id="BARU01003712">
    <property type="protein sequence ID" value="GAH26603.1"/>
    <property type="molecule type" value="Genomic_DNA"/>
</dbReference>
<dbReference type="GO" id="GO:0015093">
    <property type="term" value="F:ferrous iron transmembrane transporter activity"/>
    <property type="evidence" value="ECO:0007669"/>
    <property type="project" value="TreeGrafter"/>
</dbReference>
<comment type="caution">
    <text evidence="1">The sequence shown here is derived from an EMBL/GenBank/DDBJ whole genome shotgun (WGS) entry which is preliminary data.</text>
</comment>
<feature type="non-terminal residue" evidence="1">
    <location>
        <position position="44"/>
    </location>
</feature>
<name>X1G0Q7_9ZZZZ</name>
<sequence>MHSVGLHGMAIVPMMLGLGCNVPGALATRVLETKENALLPPHLW</sequence>
<accession>X1G0Q7</accession>
<dbReference type="InterPro" id="IPR050860">
    <property type="entry name" value="FeoB_GTPase"/>
</dbReference>
<dbReference type="GO" id="GO:0005886">
    <property type="term" value="C:plasma membrane"/>
    <property type="evidence" value="ECO:0007669"/>
    <property type="project" value="TreeGrafter"/>
</dbReference>
<proteinExistence type="predicted"/>
<evidence type="ECO:0000313" key="1">
    <source>
        <dbReference type="EMBL" id="GAH26603.1"/>
    </source>
</evidence>
<dbReference type="AlphaFoldDB" id="X1G0Q7"/>
<protein>
    <submittedName>
        <fullName evidence="1">Uncharacterized protein</fullName>
    </submittedName>
</protein>
<dbReference type="PANTHER" id="PTHR43185:SF1">
    <property type="entry name" value="FE(2+) TRANSPORTER FEOB"/>
    <property type="match status" value="1"/>
</dbReference>